<evidence type="ECO:0000256" key="4">
    <source>
        <dbReference type="ARBA" id="ARBA00022617"/>
    </source>
</evidence>
<evidence type="ECO:0000313" key="15">
    <source>
        <dbReference type="Proteomes" id="UP000636709"/>
    </source>
</evidence>
<evidence type="ECO:0000256" key="1">
    <source>
        <dbReference type="ARBA" id="ARBA00001971"/>
    </source>
</evidence>
<evidence type="ECO:0000256" key="9">
    <source>
        <dbReference type="ARBA" id="ARBA00023004"/>
    </source>
</evidence>
<dbReference type="GO" id="GO:0016020">
    <property type="term" value="C:membrane"/>
    <property type="evidence" value="ECO:0007669"/>
    <property type="project" value="UniProtKB-SubCell"/>
</dbReference>
<evidence type="ECO:0000256" key="11">
    <source>
        <dbReference type="ARBA" id="ARBA00023136"/>
    </source>
</evidence>
<sequence>MLLRFGELPVVVASSPAAAREITKTHDLAFATRPAGAAARLAGAGEAITNAAYGDSWRQLRKICVLELLTAYRVRSFRAAREDEAAVLLRALAVESSSSSSSPAAVDLDDNISAYVADATARAIIGERFKDKERFFQLMEEGLKLFSRPSLPDLFPSSRLAMLVSRRPGQIKRQNAKMMEFMDTIILEHQLRKVNDGDKEEDLIDVLLRIQRDGDKKFPISMDNIKNVVAVRFVYAGSETSATVLQWAMSEIMRNPRVMEKVQDEVRRVLKGQDRVTEDCLSSLHYLHLVIKETLRLHPPVPLLLPRQCRSPCQILGFDIPIGAMDAPEEFMPEQFECKDVDFKATDFKHIRFGAGRRMCPGSTFGLANVDLVLASRLYHFNWKLPYGTMPEDLDMTEVLGVTTRRKADLLLVPVIRVPV</sequence>
<comment type="subcellular location">
    <subcellularLocation>
        <location evidence="2">Membrane</location>
        <topology evidence="2">Single-pass membrane protein</topology>
    </subcellularLocation>
</comment>
<dbReference type="PRINTS" id="PR00463">
    <property type="entry name" value="EP450I"/>
</dbReference>
<dbReference type="Proteomes" id="UP000636709">
    <property type="component" value="Unassembled WGS sequence"/>
</dbReference>
<keyword evidence="7" id="KW-1133">Transmembrane helix</keyword>
<evidence type="ECO:0000256" key="10">
    <source>
        <dbReference type="ARBA" id="ARBA00023033"/>
    </source>
</evidence>
<dbReference type="EMBL" id="JACEFO010001605">
    <property type="protein sequence ID" value="KAF8731917.1"/>
    <property type="molecule type" value="Genomic_DNA"/>
</dbReference>
<dbReference type="OrthoDB" id="693767at2759"/>
<comment type="caution">
    <text evidence="14">The sequence shown here is derived from an EMBL/GenBank/DDBJ whole genome shotgun (WGS) entry which is preliminary data.</text>
</comment>
<dbReference type="Pfam" id="PF00067">
    <property type="entry name" value="p450"/>
    <property type="match status" value="2"/>
</dbReference>
<dbReference type="InterPro" id="IPR036396">
    <property type="entry name" value="Cyt_P450_sf"/>
</dbReference>
<keyword evidence="11" id="KW-0472">Membrane</keyword>
<keyword evidence="5" id="KW-0812">Transmembrane</keyword>
<comment type="cofactor">
    <cofactor evidence="1 12">
        <name>heme</name>
        <dbReference type="ChEBI" id="CHEBI:30413"/>
    </cofactor>
</comment>
<dbReference type="GO" id="GO:0005506">
    <property type="term" value="F:iron ion binding"/>
    <property type="evidence" value="ECO:0007669"/>
    <property type="project" value="InterPro"/>
</dbReference>
<dbReference type="InterPro" id="IPR002401">
    <property type="entry name" value="Cyt_P450_E_grp-I"/>
</dbReference>
<dbReference type="PROSITE" id="PS00086">
    <property type="entry name" value="CYTOCHROME_P450"/>
    <property type="match status" value="1"/>
</dbReference>
<evidence type="ECO:0000256" key="3">
    <source>
        <dbReference type="ARBA" id="ARBA00010617"/>
    </source>
</evidence>
<evidence type="ECO:0000256" key="12">
    <source>
        <dbReference type="PIRSR" id="PIRSR602401-1"/>
    </source>
</evidence>
<evidence type="ECO:0000256" key="2">
    <source>
        <dbReference type="ARBA" id="ARBA00004167"/>
    </source>
</evidence>
<evidence type="ECO:0000256" key="7">
    <source>
        <dbReference type="ARBA" id="ARBA00022989"/>
    </source>
</evidence>
<name>A0A835F8H1_9POAL</name>
<organism evidence="14 15">
    <name type="scientific">Digitaria exilis</name>
    <dbReference type="NCBI Taxonomy" id="1010633"/>
    <lineage>
        <taxon>Eukaryota</taxon>
        <taxon>Viridiplantae</taxon>
        <taxon>Streptophyta</taxon>
        <taxon>Embryophyta</taxon>
        <taxon>Tracheophyta</taxon>
        <taxon>Spermatophyta</taxon>
        <taxon>Magnoliopsida</taxon>
        <taxon>Liliopsida</taxon>
        <taxon>Poales</taxon>
        <taxon>Poaceae</taxon>
        <taxon>PACMAD clade</taxon>
        <taxon>Panicoideae</taxon>
        <taxon>Panicodae</taxon>
        <taxon>Paniceae</taxon>
        <taxon>Anthephorinae</taxon>
        <taxon>Digitaria</taxon>
    </lineage>
</organism>
<dbReference type="SUPFAM" id="SSF48264">
    <property type="entry name" value="Cytochrome P450"/>
    <property type="match status" value="1"/>
</dbReference>
<evidence type="ECO:0000256" key="5">
    <source>
        <dbReference type="ARBA" id="ARBA00022692"/>
    </source>
</evidence>
<reference evidence="14" key="1">
    <citation type="submission" date="2020-07" db="EMBL/GenBank/DDBJ databases">
        <title>Genome sequence and genetic diversity analysis of an under-domesticated orphan crop, white fonio (Digitaria exilis).</title>
        <authorList>
            <person name="Bennetzen J.L."/>
            <person name="Chen S."/>
            <person name="Ma X."/>
            <person name="Wang X."/>
            <person name="Yssel A.E.J."/>
            <person name="Chaluvadi S.R."/>
            <person name="Johnson M."/>
            <person name="Gangashetty P."/>
            <person name="Hamidou F."/>
            <person name="Sanogo M.D."/>
            <person name="Zwaenepoel A."/>
            <person name="Wallace J."/>
            <person name="Van De Peer Y."/>
            <person name="Van Deynze A."/>
        </authorList>
    </citation>
    <scope>NUCLEOTIDE SEQUENCE</scope>
    <source>
        <tissue evidence="14">Leaves</tissue>
    </source>
</reference>
<protein>
    <recommendedName>
        <fullName evidence="16">Cytochrome P450</fullName>
    </recommendedName>
</protein>
<dbReference type="GO" id="GO:0016705">
    <property type="term" value="F:oxidoreductase activity, acting on paired donors, with incorporation or reduction of molecular oxygen"/>
    <property type="evidence" value="ECO:0007669"/>
    <property type="project" value="InterPro"/>
</dbReference>
<evidence type="ECO:0000256" key="13">
    <source>
        <dbReference type="RuleBase" id="RU000461"/>
    </source>
</evidence>
<evidence type="ECO:0000256" key="6">
    <source>
        <dbReference type="ARBA" id="ARBA00022723"/>
    </source>
</evidence>
<dbReference type="InterPro" id="IPR017972">
    <property type="entry name" value="Cyt_P450_CS"/>
</dbReference>
<evidence type="ECO:0000313" key="14">
    <source>
        <dbReference type="EMBL" id="KAF8731917.1"/>
    </source>
</evidence>
<dbReference type="AlphaFoldDB" id="A0A835F8H1"/>
<feature type="binding site" description="axial binding residue" evidence="12">
    <location>
        <position position="360"/>
    </location>
    <ligand>
        <name>heme</name>
        <dbReference type="ChEBI" id="CHEBI:30413"/>
    </ligand>
    <ligandPart>
        <name>Fe</name>
        <dbReference type="ChEBI" id="CHEBI:18248"/>
    </ligandPart>
</feature>
<gene>
    <name evidence="14" type="ORF">HU200_015863</name>
</gene>
<evidence type="ECO:0000256" key="8">
    <source>
        <dbReference type="ARBA" id="ARBA00023002"/>
    </source>
</evidence>
<comment type="similarity">
    <text evidence="3 13">Belongs to the cytochrome P450 family.</text>
</comment>
<accession>A0A835F8H1</accession>
<keyword evidence="10 13" id="KW-0503">Monooxygenase</keyword>
<keyword evidence="8 13" id="KW-0560">Oxidoreductase</keyword>
<dbReference type="InterPro" id="IPR052306">
    <property type="entry name" value="CYP450_71D"/>
</dbReference>
<keyword evidence="4 12" id="KW-0349">Heme</keyword>
<dbReference type="PANTHER" id="PTHR47953:SF19">
    <property type="entry name" value="OS06G0641600 PROTEIN"/>
    <property type="match status" value="1"/>
</dbReference>
<dbReference type="InterPro" id="IPR001128">
    <property type="entry name" value="Cyt_P450"/>
</dbReference>
<keyword evidence="6 12" id="KW-0479">Metal-binding</keyword>
<evidence type="ECO:0008006" key="16">
    <source>
        <dbReference type="Google" id="ProtNLM"/>
    </source>
</evidence>
<dbReference type="GO" id="GO:0020037">
    <property type="term" value="F:heme binding"/>
    <property type="evidence" value="ECO:0007669"/>
    <property type="project" value="InterPro"/>
</dbReference>
<dbReference type="PANTHER" id="PTHR47953">
    <property type="entry name" value="OS08G0105600 PROTEIN"/>
    <property type="match status" value="1"/>
</dbReference>
<proteinExistence type="inferred from homology"/>
<keyword evidence="15" id="KW-1185">Reference proteome</keyword>
<dbReference type="GO" id="GO:0004497">
    <property type="term" value="F:monooxygenase activity"/>
    <property type="evidence" value="ECO:0007669"/>
    <property type="project" value="UniProtKB-KW"/>
</dbReference>
<dbReference type="PRINTS" id="PR00385">
    <property type="entry name" value="P450"/>
</dbReference>
<keyword evidence="9 12" id="KW-0408">Iron</keyword>
<dbReference type="Gene3D" id="1.10.630.10">
    <property type="entry name" value="Cytochrome P450"/>
    <property type="match status" value="1"/>
</dbReference>